<keyword evidence="2" id="KW-1185">Reference proteome</keyword>
<feature type="non-terminal residue" evidence="1">
    <location>
        <position position="1"/>
    </location>
</feature>
<proteinExistence type="predicted"/>
<evidence type="ECO:0000313" key="2">
    <source>
        <dbReference type="Proteomes" id="UP000324629"/>
    </source>
</evidence>
<name>A0A5J4NJM2_9TREM</name>
<dbReference type="GO" id="GO:0016787">
    <property type="term" value="F:hydrolase activity"/>
    <property type="evidence" value="ECO:0007669"/>
    <property type="project" value="InterPro"/>
</dbReference>
<dbReference type="Proteomes" id="UP000324629">
    <property type="component" value="Unassembled WGS sequence"/>
</dbReference>
<organism evidence="1 2">
    <name type="scientific">Paragonimus westermani</name>
    <dbReference type="NCBI Taxonomy" id="34504"/>
    <lineage>
        <taxon>Eukaryota</taxon>
        <taxon>Metazoa</taxon>
        <taxon>Spiralia</taxon>
        <taxon>Lophotrochozoa</taxon>
        <taxon>Platyhelminthes</taxon>
        <taxon>Trematoda</taxon>
        <taxon>Digenea</taxon>
        <taxon>Plagiorchiida</taxon>
        <taxon>Troglotremata</taxon>
        <taxon>Troglotrematidae</taxon>
        <taxon>Paragonimus</taxon>
    </lineage>
</organism>
<comment type="caution">
    <text evidence="1">The sequence shown here is derived from an EMBL/GenBank/DDBJ whole genome shotgun (WGS) entry which is preliminary data.</text>
</comment>
<gene>
    <name evidence="1" type="ORF">DEA37_0002110</name>
</gene>
<accession>A0A5J4NJM2</accession>
<sequence length="241" mass="27707">KAARQLSAPSTSKFCFHVEGFARPKDERVQDEFSDVISSPDEWEADSPVDSWEPPEHPIRAGVDHWKDVFRTRWKSKVSVTEEDKEAASDSFYTMNQLHYLHLLNDSTTLCNDGTPAGYYYRRSKRGMSRNWLIFLEAPVYIVQSLFDEAQMQMSKVPLLSGGTYEKWTYIQKLGKEVAQSLQRINNWVHKAIGTTGLVDALLAWDNHLVRVTFFVNAAKRTNSTDLLHAELKRFGAFDRN</sequence>
<dbReference type="AlphaFoldDB" id="A0A5J4NJM2"/>
<reference evidence="1 2" key="1">
    <citation type="journal article" date="2019" name="Gigascience">
        <title>Whole-genome sequence of the oriental lung fluke Paragonimus westermani.</title>
        <authorList>
            <person name="Oey H."/>
            <person name="Zakrzewski M."/>
            <person name="Narain K."/>
            <person name="Devi K.R."/>
            <person name="Agatsuma T."/>
            <person name="Nawaratna S."/>
            <person name="Gobert G.N."/>
            <person name="Jones M.K."/>
            <person name="Ragan M.A."/>
            <person name="McManus D.P."/>
            <person name="Krause L."/>
        </authorList>
    </citation>
    <scope>NUCLEOTIDE SEQUENCE [LARGE SCALE GENOMIC DNA]</scope>
    <source>
        <strain evidence="1 2">IND2009</strain>
    </source>
</reference>
<feature type="non-terminal residue" evidence="1">
    <location>
        <position position="241"/>
    </location>
</feature>
<protein>
    <submittedName>
        <fullName evidence="1">Uncharacterized protein</fullName>
    </submittedName>
</protein>
<dbReference type="EMBL" id="QNGE01002335">
    <property type="protein sequence ID" value="KAA3675757.1"/>
    <property type="molecule type" value="Genomic_DNA"/>
</dbReference>
<evidence type="ECO:0000313" key="1">
    <source>
        <dbReference type="EMBL" id="KAA3675757.1"/>
    </source>
</evidence>